<evidence type="ECO:0000256" key="1">
    <source>
        <dbReference type="SAM" id="MobiDB-lite"/>
    </source>
</evidence>
<proteinExistence type="predicted"/>
<dbReference type="Proteomes" id="UP000736335">
    <property type="component" value="Unassembled WGS sequence"/>
</dbReference>
<reference evidence="2" key="1">
    <citation type="journal article" date="2020" name="Nat. Commun.">
        <title>Large-scale genome sequencing of mycorrhizal fungi provides insights into the early evolution of symbiotic traits.</title>
        <authorList>
            <person name="Miyauchi S."/>
            <person name="Kiss E."/>
            <person name="Kuo A."/>
            <person name="Drula E."/>
            <person name="Kohler A."/>
            <person name="Sanchez-Garcia M."/>
            <person name="Morin E."/>
            <person name="Andreopoulos B."/>
            <person name="Barry K.W."/>
            <person name="Bonito G."/>
            <person name="Buee M."/>
            <person name="Carver A."/>
            <person name="Chen C."/>
            <person name="Cichocki N."/>
            <person name="Clum A."/>
            <person name="Culley D."/>
            <person name="Crous P.W."/>
            <person name="Fauchery L."/>
            <person name="Girlanda M."/>
            <person name="Hayes R.D."/>
            <person name="Keri Z."/>
            <person name="LaButti K."/>
            <person name="Lipzen A."/>
            <person name="Lombard V."/>
            <person name="Magnuson J."/>
            <person name="Maillard F."/>
            <person name="Murat C."/>
            <person name="Nolan M."/>
            <person name="Ohm R.A."/>
            <person name="Pangilinan J."/>
            <person name="Pereira M.F."/>
            <person name="Perotto S."/>
            <person name="Peter M."/>
            <person name="Pfister S."/>
            <person name="Riley R."/>
            <person name="Sitrit Y."/>
            <person name="Stielow J.B."/>
            <person name="Szollosi G."/>
            <person name="Zifcakova L."/>
            <person name="Stursova M."/>
            <person name="Spatafora J.W."/>
            <person name="Tedersoo L."/>
            <person name="Vaario L.M."/>
            <person name="Yamada A."/>
            <person name="Yan M."/>
            <person name="Wang P."/>
            <person name="Xu J."/>
            <person name="Bruns T."/>
            <person name="Baldrian P."/>
            <person name="Vilgalys R."/>
            <person name="Dunand C."/>
            <person name="Henrissat B."/>
            <person name="Grigoriev I.V."/>
            <person name="Hibbett D."/>
            <person name="Nagy L.G."/>
            <person name="Martin F.M."/>
        </authorList>
    </citation>
    <scope>NUCLEOTIDE SEQUENCE</scope>
    <source>
        <strain evidence="2">UH-Tt-Lm1</strain>
    </source>
</reference>
<evidence type="ECO:0000313" key="3">
    <source>
        <dbReference type="Proteomes" id="UP000736335"/>
    </source>
</evidence>
<gene>
    <name evidence="2" type="ORF">BJ322DRAFT_1016943</name>
</gene>
<sequence length="108" mass="11984">MYRYNELALVLRIWVYLRQARRGGGSHISGGFEALAPGSLAVECPACPNPGKNLVSPQVDSWLNTLYLSMDANFKLKQKDRGFSDPPLSGPLYPNNYQCTEPTPQSTH</sequence>
<accession>A0A9P6HZ30</accession>
<comment type="caution">
    <text evidence="2">The sequence shown here is derived from an EMBL/GenBank/DDBJ whole genome shotgun (WGS) entry which is preliminary data.</text>
</comment>
<evidence type="ECO:0008006" key="4">
    <source>
        <dbReference type="Google" id="ProtNLM"/>
    </source>
</evidence>
<feature type="region of interest" description="Disordered" evidence="1">
    <location>
        <begin position="80"/>
        <end position="108"/>
    </location>
</feature>
<dbReference type="OrthoDB" id="3263156at2759"/>
<reference evidence="2" key="2">
    <citation type="submission" date="2020-11" db="EMBL/GenBank/DDBJ databases">
        <authorList>
            <consortium name="DOE Joint Genome Institute"/>
            <person name="Kuo A."/>
            <person name="Miyauchi S."/>
            <person name="Kiss E."/>
            <person name="Drula E."/>
            <person name="Kohler A."/>
            <person name="Sanchez-Garcia M."/>
            <person name="Andreopoulos B."/>
            <person name="Barry K.W."/>
            <person name="Bonito G."/>
            <person name="Buee M."/>
            <person name="Carver A."/>
            <person name="Chen C."/>
            <person name="Cichocki N."/>
            <person name="Clum A."/>
            <person name="Culley D."/>
            <person name="Crous P.W."/>
            <person name="Fauchery L."/>
            <person name="Girlanda M."/>
            <person name="Hayes R."/>
            <person name="Keri Z."/>
            <person name="Labutti K."/>
            <person name="Lipzen A."/>
            <person name="Lombard V."/>
            <person name="Magnuson J."/>
            <person name="Maillard F."/>
            <person name="Morin E."/>
            <person name="Murat C."/>
            <person name="Nolan M."/>
            <person name="Ohm R."/>
            <person name="Pangilinan J."/>
            <person name="Pereira M."/>
            <person name="Perotto S."/>
            <person name="Peter M."/>
            <person name="Riley R."/>
            <person name="Sitrit Y."/>
            <person name="Stielow B."/>
            <person name="Szollosi G."/>
            <person name="Zifcakova L."/>
            <person name="Stursova M."/>
            <person name="Spatafora J.W."/>
            <person name="Tedersoo L."/>
            <person name="Vaario L.-M."/>
            <person name="Yamada A."/>
            <person name="Yan M."/>
            <person name="Wang P."/>
            <person name="Xu J."/>
            <person name="Bruns T."/>
            <person name="Baldrian P."/>
            <person name="Vilgalys R."/>
            <person name="Henrissat B."/>
            <person name="Grigoriev I.V."/>
            <person name="Hibbett D."/>
            <person name="Nagy L.G."/>
            <person name="Martin F.M."/>
        </authorList>
    </citation>
    <scope>NUCLEOTIDE SEQUENCE</scope>
    <source>
        <strain evidence="2">UH-Tt-Lm1</strain>
    </source>
</reference>
<dbReference type="EMBL" id="WIUZ02000001">
    <property type="protein sequence ID" value="KAF9793436.1"/>
    <property type="molecule type" value="Genomic_DNA"/>
</dbReference>
<evidence type="ECO:0000313" key="2">
    <source>
        <dbReference type="EMBL" id="KAF9793436.1"/>
    </source>
</evidence>
<protein>
    <recommendedName>
        <fullName evidence="4">CxC2-like cysteine cluster KDZ transposase-associated domain-containing protein</fullName>
    </recommendedName>
</protein>
<organism evidence="2 3">
    <name type="scientific">Thelephora terrestris</name>
    <dbReference type="NCBI Taxonomy" id="56493"/>
    <lineage>
        <taxon>Eukaryota</taxon>
        <taxon>Fungi</taxon>
        <taxon>Dikarya</taxon>
        <taxon>Basidiomycota</taxon>
        <taxon>Agaricomycotina</taxon>
        <taxon>Agaricomycetes</taxon>
        <taxon>Thelephorales</taxon>
        <taxon>Thelephoraceae</taxon>
        <taxon>Thelephora</taxon>
    </lineage>
</organism>
<dbReference type="AlphaFoldDB" id="A0A9P6HZ30"/>
<name>A0A9P6HZ30_9AGAM</name>
<keyword evidence="3" id="KW-1185">Reference proteome</keyword>
<feature type="compositionally biased region" description="Polar residues" evidence="1">
    <location>
        <begin position="95"/>
        <end position="108"/>
    </location>
</feature>